<dbReference type="Pfam" id="PF01219">
    <property type="entry name" value="DAGK_prokar"/>
    <property type="match status" value="1"/>
</dbReference>
<dbReference type="GO" id="GO:0005524">
    <property type="term" value="F:ATP binding"/>
    <property type="evidence" value="ECO:0007669"/>
    <property type="project" value="UniProtKB-KW"/>
</dbReference>
<comment type="subcellular location">
    <subcellularLocation>
        <location evidence="1">Cell membrane</location>
        <topology evidence="1">Multi-pass membrane protein</topology>
    </subcellularLocation>
</comment>
<accession>A0A8E6ETA3</accession>
<dbReference type="RefSeq" id="WP_213496916.1">
    <property type="nucleotide sequence ID" value="NZ_CP074694.1"/>
</dbReference>
<keyword evidence="11" id="KW-0443">Lipid metabolism</keyword>
<feature type="binding site" evidence="17">
    <location>
        <position position="28"/>
    </location>
    <ligand>
        <name>ATP</name>
        <dbReference type="ChEBI" id="CHEBI:30616"/>
    </ligand>
</feature>
<keyword evidence="3" id="KW-1003">Cell membrane</keyword>
<comment type="cofactor">
    <cofactor evidence="18">
        <name>Mg(2+)</name>
        <dbReference type="ChEBI" id="CHEBI:18420"/>
    </cofactor>
    <text evidence="18">Mn(2+), Zn(2+), Cd(2+) and Co(2+) support activity to lesser extents.</text>
</comment>
<evidence type="ECO:0000313" key="20">
    <source>
        <dbReference type="EMBL" id="QVL32194.1"/>
    </source>
</evidence>
<dbReference type="PANTHER" id="PTHR34299">
    <property type="entry name" value="DIACYLGLYCEROL KINASE"/>
    <property type="match status" value="1"/>
</dbReference>
<keyword evidence="8 20" id="KW-0418">Kinase</keyword>
<name>A0A8E6ETA3_9BACT</name>
<keyword evidence="12 19" id="KW-0472">Membrane</keyword>
<feature type="binding site" evidence="17">
    <location>
        <position position="76"/>
    </location>
    <ligand>
        <name>ATP</name>
        <dbReference type="ChEBI" id="CHEBI:30616"/>
    </ligand>
</feature>
<feature type="transmembrane region" description="Helical" evidence="19">
    <location>
        <begin position="94"/>
        <end position="117"/>
    </location>
</feature>
<feature type="binding site" evidence="16">
    <location>
        <position position="69"/>
    </location>
    <ligand>
        <name>substrate</name>
    </ligand>
</feature>
<evidence type="ECO:0000256" key="16">
    <source>
        <dbReference type="PIRSR" id="PIRSR600829-2"/>
    </source>
</evidence>
<keyword evidence="14" id="KW-1208">Phospholipid metabolism</keyword>
<evidence type="ECO:0000256" key="19">
    <source>
        <dbReference type="SAM" id="Phobius"/>
    </source>
</evidence>
<proteinExistence type="inferred from homology"/>
<keyword evidence="10 19" id="KW-1133">Transmembrane helix</keyword>
<keyword evidence="18" id="KW-0479">Metal-binding</keyword>
<dbReference type="EC" id="2.7.1.107" evidence="20"/>
<protein>
    <submittedName>
        <fullName evidence="20">Diacylglycerol kinase</fullName>
        <ecNumber evidence="20">2.7.1.107</ecNumber>
    </submittedName>
</protein>
<evidence type="ECO:0000256" key="9">
    <source>
        <dbReference type="ARBA" id="ARBA00022840"/>
    </source>
</evidence>
<evidence type="ECO:0000256" key="8">
    <source>
        <dbReference type="ARBA" id="ARBA00022777"/>
    </source>
</evidence>
<evidence type="ECO:0000256" key="15">
    <source>
        <dbReference type="PIRSR" id="PIRSR600829-1"/>
    </source>
</evidence>
<keyword evidence="4" id="KW-0444">Lipid biosynthesis</keyword>
<dbReference type="Gene3D" id="1.10.287.3610">
    <property type="match status" value="1"/>
</dbReference>
<keyword evidence="6 19" id="KW-0812">Transmembrane</keyword>
<dbReference type="InterPro" id="IPR000829">
    <property type="entry name" value="DAGK"/>
</dbReference>
<evidence type="ECO:0000256" key="4">
    <source>
        <dbReference type="ARBA" id="ARBA00022516"/>
    </source>
</evidence>
<evidence type="ECO:0000256" key="12">
    <source>
        <dbReference type="ARBA" id="ARBA00023136"/>
    </source>
</evidence>
<dbReference type="CDD" id="cd14263">
    <property type="entry name" value="DAGK_IM_like"/>
    <property type="match status" value="1"/>
</dbReference>
<evidence type="ECO:0000256" key="17">
    <source>
        <dbReference type="PIRSR" id="PIRSR600829-3"/>
    </source>
</evidence>
<keyword evidence="21" id="KW-1185">Reference proteome</keyword>
<feature type="active site" description="Proton acceptor" evidence="15">
    <location>
        <position position="69"/>
    </location>
</feature>
<dbReference type="EMBL" id="CP074694">
    <property type="protein sequence ID" value="QVL32194.1"/>
    <property type="molecule type" value="Genomic_DNA"/>
</dbReference>
<sequence length="123" mass="13795">MPYPKRPRTWWNKFREAVTGMLYGFRHEKSFRFQVPTATACVLLGIYLKLESWEWCAVTLSIGLVLTAEMVNTAIEAVFHGLEEETRSRWNPCLDIAAGAVLVAGIAAITIGIIIFGKHLSNL</sequence>
<evidence type="ECO:0000313" key="21">
    <source>
        <dbReference type="Proteomes" id="UP000676194"/>
    </source>
</evidence>
<dbReference type="KEGG" id="tsph:KIH39_25725"/>
<dbReference type="GO" id="GO:0005886">
    <property type="term" value="C:plasma membrane"/>
    <property type="evidence" value="ECO:0007669"/>
    <property type="project" value="UniProtKB-SubCell"/>
</dbReference>
<evidence type="ECO:0000256" key="14">
    <source>
        <dbReference type="ARBA" id="ARBA00023264"/>
    </source>
</evidence>
<dbReference type="Proteomes" id="UP000676194">
    <property type="component" value="Chromosome"/>
</dbReference>
<organism evidence="20 21">
    <name type="scientific">Telmatocola sphagniphila</name>
    <dbReference type="NCBI Taxonomy" id="1123043"/>
    <lineage>
        <taxon>Bacteria</taxon>
        <taxon>Pseudomonadati</taxon>
        <taxon>Planctomycetota</taxon>
        <taxon>Planctomycetia</taxon>
        <taxon>Gemmatales</taxon>
        <taxon>Gemmataceae</taxon>
    </lineage>
</organism>
<feature type="binding site" evidence="18">
    <location>
        <position position="28"/>
    </location>
    <ligand>
        <name>a divalent metal cation</name>
        <dbReference type="ChEBI" id="CHEBI:60240"/>
    </ligand>
</feature>
<comment type="similarity">
    <text evidence="2">Belongs to the bacterial diacylglycerol kinase family.</text>
</comment>
<keyword evidence="7 17" id="KW-0547">Nucleotide-binding</keyword>
<gene>
    <name evidence="20" type="ORF">KIH39_25725</name>
</gene>
<reference evidence="20" key="1">
    <citation type="submission" date="2021-05" db="EMBL/GenBank/DDBJ databases">
        <title>Complete genome sequence of the cellulolytic planctomycete Telmatocola sphagniphila SP2T and characterization of the first cellulase from planctomycetes.</title>
        <authorList>
            <person name="Rakitin A.L."/>
            <person name="Beletsky A.V."/>
            <person name="Naumoff D.G."/>
            <person name="Kulichevskaya I.S."/>
            <person name="Mardanov A.V."/>
            <person name="Ravin N.V."/>
            <person name="Dedysh S.N."/>
        </authorList>
    </citation>
    <scope>NUCLEOTIDE SEQUENCE</scope>
    <source>
        <strain evidence="20">SP2T</strain>
    </source>
</reference>
<dbReference type="GO" id="GO:0008654">
    <property type="term" value="P:phospholipid biosynthetic process"/>
    <property type="evidence" value="ECO:0007669"/>
    <property type="project" value="UniProtKB-KW"/>
</dbReference>
<evidence type="ECO:0000256" key="3">
    <source>
        <dbReference type="ARBA" id="ARBA00022475"/>
    </source>
</evidence>
<dbReference type="GO" id="GO:0004143">
    <property type="term" value="F:ATP-dependent diacylglycerol kinase activity"/>
    <property type="evidence" value="ECO:0007669"/>
    <property type="project" value="UniProtKB-EC"/>
</dbReference>
<evidence type="ECO:0000256" key="6">
    <source>
        <dbReference type="ARBA" id="ARBA00022692"/>
    </source>
</evidence>
<dbReference type="InterPro" id="IPR036945">
    <property type="entry name" value="DAGK_sf"/>
</dbReference>
<evidence type="ECO:0000256" key="7">
    <source>
        <dbReference type="ARBA" id="ARBA00022741"/>
    </source>
</evidence>
<evidence type="ECO:0000256" key="5">
    <source>
        <dbReference type="ARBA" id="ARBA00022679"/>
    </source>
</evidence>
<keyword evidence="5 20" id="KW-0808">Transferase</keyword>
<evidence type="ECO:0000256" key="1">
    <source>
        <dbReference type="ARBA" id="ARBA00004651"/>
    </source>
</evidence>
<feature type="binding site" evidence="18">
    <location>
        <position position="76"/>
    </location>
    <ligand>
        <name>a divalent metal cation</name>
        <dbReference type="ChEBI" id="CHEBI:60240"/>
    </ligand>
</feature>
<dbReference type="AlphaFoldDB" id="A0A8E6ETA3"/>
<dbReference type="PANTHER" id="PTHR34299:SF1">
    <property type="entry name" value="DIACYLGLYCEROL KINASE"/>
    <property type="match status" value="1"/>
</dbReference>
<evidence type="ECO:0000256" key="13">
    <source>
        <dbReference type="ARBA" id="ARBA00023209"/>
    </source>
</evidence>
<evidence type="ECO:0000256" key="11">
    <source>
        <dbReference type="ARBA" id="ARBA00023098"/>
    </source>
</evidence>
<evidence type="ECO:0000256" key="2">
    <source>
        <dbReference type="ARBA" id="ARBA00005967"/>
    </source>
</evidence>
<evidence type="ECO:0000256" key="18">
    <source>
        <dbReference type="PIRSR" id="PIRSR600829-4"/>
    </source>
</evidence>
<keyword evidence="9 17" id="KW-0067">ATP-binding</keyword>
<evidence type="ECO:0000256" key="10">
    <source>
        <dbReference type="ARBA" id="ARBA00022989"/>
    </source>
</evidence>
<dbReference type="GO" id="GO:0046872">
    <property type="term" value="F:metal ion binding"/>
    <property type="evidence" value="ECO:0007669"/>
    <property type="project" value="UniProtKB-KW"/>
</dbReference>
<keyword evidence="13" id="KW-0594">Phospholipid biosynthesis</keyword>
<keyword evidence="18" id="KW-0460">Magnesium</keyword>